<evidence type="ECO:0000313" key="1">
    <source>
        <dbReference type="EMBL" id="KAF9522386.1"/>
    </source>
</evidence>
<dbReference type="Proteomes" id="UP000807306">
    <property type="component" value="Unassembled WGS sequence"/>
</dbReference>
<accession>A0A9P6E4F9</accession>
<comment type="caution">
    <text evidence="1">The sequence shown here is derived from an EMBL/GenBank/DDBJ whole genome shotgun (WGS) entry which is preliminary data.</text>
</comment>
<dbReference type="AlphaFoldDB" id="A0A9P6E4F9"/>
<evidence type="ECO:0000313" key="2">
    <source>
        <dbReference type="Proteomes" id="UP000807306"/>
    </source>
</evidence>
<protein>
    <submittedName>
        <fullName evidence="1">Uncharacterized protein</fullName>
    </submittedName>
</protein>
<dbReference type="EMBL" id="MU157948">
    <property type="protein sequence ID" value="KAF9522386.1"/>
    <property type="molecule type" value="Genomic_DNA"/>
</dbReference>
<gene>
    <name evidence="1" type="ORF">CPB83DRAFT_115159</name>
</gene>
<organism evidence="1 2">
    <name type="scientific">Crepidotus variabilis</name>
    <dbReference type="NCBI Taxonomy" id="179855"/>
    <lineage>
        <taxon>Eukaryota</taxon>
        <taxon>Fungi</taxon>
        <taxon>Dikarya</taxon>
        <taxon>Basidiomycota</taxon>
        <taxon>Agaricomycotina</taxon>
        <taxon>Agaricomycetes</taxon>
        <taxon>Agaricomycetidae</taxon>
        <taxon>Agaricales</taxon>
        <taxon>Agaricineae</taxon>
        <taxon>Crepidotaceae</taxon>
        <taxon>Crepidotus</taxon>
    </lineage>
</organism>
<reference evidence="1" key="1">
    <citation type="submission" date="2020-11" db="EMBL/GenBank/DDBJ databases">
        <authorList>
            <consortium name="DOE Joint Genome Institute"/>
            <person name="Ahrendt S."/>
            <person name="Riley R."/>
            <person name="Andreopoulos W."/>
            <person name="Labutti K."/>
            <person name="Pangilinan J."/>
            <person name="Ruiz-Duenas F.J."/>
            <person name="Barrasa J.M."/>
            <person name="Sanchez-Garcia M."/>
            <person name="Camarero S."/>
            <person name="Miyauchi S."/>
            <person name="Serrano A."/>
            <person name="Linde D."/>
            <person name="Babiker R."/>
            <person name="Drula E."/>
            <person name="Ayuso-Fernandez I."/>
            <person name="Pacheco R."/>
            <person name="Padilla G."/>
            <person name="Ferreira P."/>
            <person name="Barriuso J."/>
            <person name="Kellner H."/>
            <person name="Castanera R."/>
            <person name="Alfaro M."/>
            <person name="Ramirez L."/>
            <person name="Pisabarro A.G."/>
            <person name="Kuo A."/>
            <person name="Tritt A."/>
            <person name="Lipzen A."/>
            <person name="He G."/>
            <person name="Yan M."/>
            <person name="Ng V."/>
            <person name="Cullen D."/>
            <person name="Martin F."/>
            <person name="Rosso M.-N."/>
            <person name="Henrissat B."/>
            <person name="Hibbett D."/>
            <person name="Martinez A.T."/>
            <person name="Grigoriev I.V."/>
        </authorList>
    </citation>
    <scope>NUCLEOTIDE SEQUENCE</scope>
    <source>
        <strain evidence="1">CBS 506.95</strain>
    </source>
</reference>
<dbReference type="OrthoDB" id="3253976at2759"/>
<keyword evidence="2" id="KW-1185">Reference proteome</keyword>
<name>A0A9P6E4F9_9AGAR</name>
<sequence>MVNIIRPAKSVRDWDDNELLGFNIITVLKMSMSPHFSALRVRNCLRLTFLKSFSTT</sequence>
<proteinExistence type="predicted"/>